<evidence type="ECO:0000313" key="1">
    <source>
        <dbReference type="EMBL" id="ATL46627.1"/>
    </source>
</evidence>
<dbReference type="KEGG" id="cbae:COR50_05205"/>
<reference evidence="1 2" key="1">
    <citation type="submission" date="2017-10" db="EMBL/GenBank/DDBJ databases">
        <title>Paenichitinophaga pekingensis gen. nov., sp. nov., isolated from activated sludge.</title>
        <authorList>
            <person name="Jin D."/>
            <person name="Kong X."/>
            <person name="Deng Y."/>
            <person name="Bai Z."/>
        </authorList>
    </citation>
    <scope>NUCLEOTIDE SEQUENCE [LARGE SCALE GENOMIC DNA]</scope>
    <source>
        <strain evidence="1 2">13</strain>
    </source>
</reference>
<dbReference type="SUPFAM" id="SSF48576">
    <property type="entry name" value="Terpenoid synthases"/>
    <property type="match status" value="1"/>
</dbReference>
<name>A0A291QRQ9_9BACT</name>
<dbReference type="EMBL" id="CP023777">
    <property type="protein sequence ID" value="ATL46627.1"/>
    <property type="molecule type" value="Genomic_DNA"/>
</dbReference>
<dbReference type="RefSeq" id="WP_098193015.1">
    <property type="nucleotide sequence ID" value="NZ_CP023777.1"/>
</dbReference>
<sequence>MNTQLNQLCILYGKALQQELNNLLDTFQFLSKEEIEHYKSMNIGIIAANLYPDAQFERLQTISRLLLWMLLCKDVYSFYSSKQLKPIHQCYLLAFEGKPNAACDDELCMLIQTLGAEVRKFASTSCWYRFIFHFNDYLKGIRWMTDIKQSTVCPVFSKYIVQCEQYSFTHMLIDFMEIAIGAPLSTNILHSSLYQRHINISNRALMISMELQPRDQFPGSLRWNFEDCLSKKQQLSYQVAFHDLENLRTKLLEENLRQQEELQGVFRREKLLDEYLLTFQQMIYSLSPDWNNNIDIS</sequence>
<dbReference type="Gene3D" id="1.10.600.10">
    <property type="entry name" value="Farnesyl Diphosphate Synthase"/>
    <property type="match status" value="1"/>
</dbReference>
<dbReference type="InterPro" id="IPR008949">
    <property type="entry name" value="Isoprenoid_synthase_dom_sf"/>
</dbReference>
<dbReference type="OrthoDB" id="1223397at2"/>
<keyword evidence="2" id="KW-1185">Reference proteome</keyword>
<protein>
    <submittedName>
        <fullName evidence="1">Uncharacterized protein</fullName>
    </submittedName>
</protein>
<proteinExistence type="predicted"/>
<dbReference type="Proteomes" id="UP000220133">
    <property type="component" value="Chromosome"/>
</dbReference>
<gene>
    <name evidence="1" type="ORF">COR50_05205</name>
</gene>
<dbReference type="Pfam" id="PF19086">
    <property type="entry name" value="Terpene_syn_C_2"/>
    <property type="match status" value="1"/>
</dbReference>
<accession>A0A291QRQ9</accession>
<dbReference type="AlphaFoldDB" id="A0A291QRQ9"/>
<organism evidence="1 2">
    <name type="scientific">Chitinophaga caeni</name>
    <dbReference type="NCBI Taxonomy" id="2029983"/>
    <lineage>
        <taxon>Bacteria</taxon>
        <taxon>Pseudomonadati</taxon>
        <taxon>Bacteroidota</taxon>
        <taxon>Chitinophagia</taxon>
        <taxon>Chitinophagales</taxon>
        <taxon>Chitinophagaceae</taxon>
        <taxon>Chitinophaga</taxon>
    </lineage>
</organism>
<evidence type="ECO:0000313" key="2">
    <source>
        <dbReference type="Proteomes" id="UP000220133"/>
    </source>
</evidence>